<organism evidence="1 2">
    <name type="scientific">Rhododendron molle</name>
    <name type="common">Chinese azalea</name>
    <name type="synonym">Azalea mollis</name>
    <dbReference type="NCBI Taxonomy" id="49168"/>
    <lineage>
        <taxon>Eukaryota</taxon>
        <taxon>Viridiplantae</taxon>
        <taxon>Streptophyta</taxon>
        <taxon>Embryophyta</taxon>
        <taxon>Tracheophyta</taxon>
        <taxon>Spermatophyta</taxon>
        <taxon>Magnoliopsida</taxon>
        <taxon>eudicotyledons</taxon>
        <taxon>Gunneridae</taxon>
        <taxon>Pentapetalae</taxon>
        <taxon>asterids</taxon>
        <taxon>Ericales</taxon>
        <taxon>Ericaceae</taxon>
        <taxon>Ericoideae</taxon>
        <taxon>Rhodoreae</taxon>
        <taxon>Rhododendron</taxon>
    </lineage>
</organism>
<name>A0ACC0NDJ1_RHOML</name>
<evidence type="ECO:0000313" key="1">
    <source>
        <dbReference type="EMBL" id="KAI8551407.1"/>
    </source>
</evidence>
<proteinExistence type="predicted"/>
<protein>
    <submittedName>
        <fullName evidence="1">Uncharacterized protein</fullName>
    </submittedName>
</protein>
<dbReference type="Proteomes" id="UP001062846">
    <property type="component" value="Chromosome 6"/>
</dbReference>
<evidence type="ECO:0000313" key="2">
    <source>
        <dbReference type="Proteomes" id="UP001062846"/>
    </source>
</evidence>
<sequence>MGRDMASGWGGKISRRDLRFHTKLMDKGYLGWIILRGELFHSGTDFLASVSDFAENQKTQDPEGKQFYAEENPEVGAEPEYAWDPYQT</sequence>
<accession>A0ACC0NDJ1</accession>
<gene>
    <name evidence="1" type="ORF">RHMOL_Rhmol06G0183500</name>
</gene>
<reference evidence="1" key="1">
    <citation type="submission" date="2022-02" db="EMBL/GenBank/DDBJ databases">
        <title>Plant Genome Project.</title>
        <authorList>
            <person name="Zhang R.-G."/>
        </authorList>
    </citation>
    <scope>NUCLEOTIDE SEQUENCE</scope>
    <source>
        <strain evidence="1">AT1</strain>
    </source>
</reference>
<comment type="caution">
    <text evidence="1">The sequence shown here is derived from an EMBL/GenBank/DDBJ whole genome shotgun (WGS) entry which is preliminary data.</text>
</comment>
<dbReference type="EMBL" id="CM046393">
    <property type="protein sequence ID" value="KAI8551407.1"/>
    <property type="molecule type" value="Genomic_DNA"/>
</dbReference>
<keyword evidence="2" id="KW-1185">Reference proteome</keyword>